<evidence type="ECO:0000259" key="2">
    <source>
        <dbReference type="PROSITE" id="PS50222"/>
    </source>
</evidence>
<feature type="domain" description="EF-hand" evidence="2">
    <location>
        <begin position="77"/>
        <end position="112"/>
    </location>
</feature>
<dbReference type="InterPro" id="IPR002048">
    <property type="entry name" value="EF_hand_dom"/>
</dbReference>
<dbReference type="InterPro" id="IPR011992">
    <property type="entry name" value="EF-hand-dom_pair"/>
</dbReference>
<sequence>MATRNRLRLNSQHVELIRENFDIIDSNKDGLINKEQFGTLFRSLGQVVSNKRLNWIIQEIEFETFVSALVAHFNSPPSMETMKEALTFLDESRSGFISTAKFTEIMTTKGEPLTKEQVANFFRFMDIDETVKKFDYIQLVYDMQKKITM</sequence>
<proteinExistence type="predicted"/>
<dbReference type="GeneID" id="94335938"/>
<keyword evidence="4" id="KW-1185">Reference proteome</keyword>
<dbReference type="KEGG" id="bdw:94335938"/>
<dbReference type="PROSITE" id="PS50222">
    <property type="entry name" value="EF_HAND_2"/>
    <property type="match status" value="2"/>
</dbReference>
<dbReference type="Proteomes" id="UP001214638">
    <property type="component" value="Unassembled WGS sequence"/>
</dbReference>
<dbReference type="Gene3D" id="1.10.238.10">
    <property type="entry name" value="EF-hand"/>
    <property type="match status" value="1"/>
</dbReference>
<dbReference type="RefSeq" id="XP_067803236.1">
    <property type="nucleotide sequence ID" value="XM_067946672.1"/>
</dbReference>
<dbReference type="FunFam" id="1.10.238.10:FF:000001">
    <property type="entry name" value="Calmodulin 1"/>
    <property type="match status" value="1"/>
</dbReference>
<dbReference type="EMBL" id="JALLKP010000002">
    <property type="protein sequence ID" value="KAK2196394.1"/>
    <property type="molecule type" value="Genomic_DNA"/>
</dbReference>
<dbReference type="InterPro" id="IPR050403">
    <property type="entry name" value="Myosin_RLC"/>
</dbReference>
<dbReference type="SUPFAM" id="SSF47473">
    <property type="entry name" value="EF-hand"/>
    <property type="match status" value="1"/>
</dbReference>
<evidence type="ECO:0000313" key="4">
    <source>
        <dbReference type="Proteomes" id="UP001214638"/>
    </source>
</evidence>
<dbReference type="GO" id="GO:0005509">
    <property type="term" value="F:calcium ion binding"/>
    <property type="evidence" value="ECO:0007669"/>
    <property type="project" value="InterPro"/>
</dbReference>
<dbReference type="AlphaFoldDB" id="A0AAD9PK91"/>
<dbReference type="SMART" id="SM00054">
    <property type="entry name" value="EFh"/>
    <property type="match status" value="2"/>
</dbReference>
<comment type="caution">
    <text evidence="3">The sequence shown here is derived from an EMBL/GenBank/DDBJ whole genome shotgun (WGS) entry which is preliminary data.</text>
</comment>
<dbReference type="Pfam" id="PF13405">
    <property type="entry name" value="EF-hand_6"/>
    <property type="match status" value="1"/>
</dbReference>
<feature type="domain" description="EF-hand" evidence="2">
    <location>
        <begin position="12"/>
        <end position="47"/>
    </location>
</feature>
<accession>A0AAD9PK91</accession>
<protein>
    <submittedName>
        <fullName evidence="3">Bifunctional EF-hand domain/EF-hand domain pair</fullName>
    </submittedName>
</protein>
<organism evidence="3 4">
    <name type="scientific">Babesia duncani</name>
    <dbReference type="NCBI Taxonomy" id="323732"/>
    <lineage>
        <taxon>Eukaryota</taxon>
        <taxon>Sar</taxon>
        <taxon>Alveolata</taxon>
        <taxon>Apicomplexa</taxon>
        <taxon>Aconoidasida</taxon>
        <taxon>Piroplasmida</taxon>
        <taxon>Babesiidae</taxon>
        <taxon>Babesia</taxon>
    </lineage>
</organism>
<gene>
    <name evidence="3" type="ORF">BdWA1_001640</name>
</gene>
<evidence type="ECO:0000256" key="1">
    <source>
        <dbReference type="ARBA" id="ARBA00022737"/>
    </source>
</evidence>
<dbReference type="PANTHER" id="PTHR23049">
    <property type="entry name" value="MYOSIN REGULATORY LIGHT CHAIN 2"/>
    <property type="match status" value="1"/>
</dbReference>
<evidence type="ECO:0000313" key="3">
    <source>
        <dbReference type="EMBL" id="KAK2196394.1"/>
    </source>
</evidence>
<reference evidence="3" key="1">
    <citation type="journal article" date="2023" name="Nat. Microbiol.">
        <title>Babesia duncani multi-omics identifies virulence factors and drug targets.</title>
        <authorList>
            <person name="Singh P."/>
            <person name="Lonardi S."/>
            <person name="Liang Q."/>
            <person name="Vydyam P."/>
            <person name="Khabirova E."/>
            <person name="Fang T."/>
            <person name="Gihaz S."/>
            <person name="Thekkiniath J."/>
            <person name="Munshi M."/>
            <person name="Abel S."/>
            <person name="Ciampossin L."/>
            <person name="Batugedara G."/>
            <person name="Gupta M."/>
            <person name="Lu X.M."/>
            <person name="Lenz T."/>
            <person name="Chakravarty S."/>
            <person name="Cornillot E."/>
            <person name="Hu Y."/>
            <person name="Ma W."/>
            <person name="Gonzalez L.M."/>
            <person name="Sanchez S."/>
            <person name="Estrada K."/>
            <person name="Sanchez-Flores A."/>
            <person name="Montero E."/>
            <person name="Harb O.S."/>
            <person name="Le Roch K.G."/>
            <person name="Mamoun C.B."/>
        </authorList>
    </citation>
    <scope>NUCLEOTIDE SEQUENCE</scope>
    <source>
        <strain evidence="3">WA1</strain>
    </source>
</reference>
<name>A0AAD9PK91_9APIC</name>
<keyword evidence="1" id="KW-0677">Repeat</keyword>